<dbReference type="CDD" id="cd00609">
    <property type="entry name" value="AAT_like"/>
    <property type="match status" value="1"/>
</dbReference>
<keyword evidence="4" id="KW-0238">DNA-binding</keyword>
<dbReference type="Pfam" id="PF00392">
    <property type="entry name" value="GntR"/>
    <property type="match status" value="1"/>
</dbReference>
<dbReference type="InterPro" id="IPR036388">
    <property type="entry name" value="WH-like_DNA-bd_sf"/>
</dbReference>
<gene>
    <name evidence="8" type="ORF">CATMQ487_49970</name>
</gene>
<name>A0ABN6PUA9_9BURK</name>
<dbReference type="SUPFAM" id="SSF53383">
    <property type="entry name" value="PLP-dependent transferases"/>
    <property type="match status" value="1"/>
</dbReference>
<dbReference type="PROSITE" id="PS50949">
    <property type="entry name" value="HTH_GNTR"/>
    <property type="match status" value="1"/>
</dbReference>
<accession>A0ABN6PUA9</accession>
<dbReference type="InterPro" id="IPR015424">
    <property type="entry name" value="PyrdxlP-dep_Trfase"/>
</dbReference>
<dbReference type="EMBL" id="AP025730">
    <property type="protein sequence ID" value="BDI08027.1"/>
    <property type="molecule type" value="Genomic_DNA"/>
</dbReference>
<evidence type="ECO:0000256" key="3">
    <source>
        <dbReference type="ARBA" id="ARBA00023015"/>
    </source>
</evidence>
<comment type="similarity">
    <text evidence="1">In the C-terminal section; belongs to the class-I pyridoxal-phosphate-dependent aminotransferase family.</text>
</comment>
<keyword evidence="5" id="KW-0804">Transcription</keyword>
<dbReference type="Pfam" id="PF00155">
    <property type="entry name" value="Aminotran_1_2"/>
    <property type="match status" value="1"/>
</dbReference>
<reference evidence="8" key="1">
    <citation type="submission" date="2022-04" db="EMBL/GenBank/DDBJ databases">
        <title>Whole genome sequence of Sphaerotilus sp. FB-5.</title>
        <authorList>
            <person name="Takeda M."/>
            <person name="Narihara S."/>
            <person name="Akimoto M."/>
            <person name="Akimoto R."/>
            <person name="Nishiyashiki S."/>
            <person name="Murakami T."/>
        </authorList>
    </citation>
    <scope>NUCLEOTIDE SEQUENCE</scope>
    <source>
        <strain evidence="8">FB-5</strain>
    </source>
</reference>
<evidence type="ECO:0000256" key="1">
    <source>
        <dbReference type="ARBA" id="ARBA00005384"/>
    </source>
</evidence>
<dbReference type="CDD" id="cd07377">
    <property type="entry name" value="WHTH_GntR"/>
    <property type="match status" value="1"/>
</dbReference>
<keyword evidence="3" id="KW-0805">Transcription regulation</keyword>
<evidence type="ECO:0000313" key="9">
    <source>
        <dbReference type="Proteomes" id="UP001057498"/>
    </source>
</evidence>
<keyword evidence="9" id="KW-1185">Reference proteome</keyword>
<evidence type="ECO:0000256" key="6">
    <source>
        <dbReference type="SAM" id="MobiDB-lite"/>
    </source>
</evidence>
<dbReference type="SMART" id="SM00345">
    <property type="entry name" value="HTH_GNTR"/>
    <property type="match status" value="1"/>
</dbReference>
<sequence length="489" mass="53164">MNTPADPFLDPLATPFNDPGLPQGSRLRVGAGAGRSNQLAERYALRIQQGLAAPGSRLPSVRECARQHGVSPSTVVAAYDQLQARGLVEARSQRGFFVRAPRRTEEGSAPRALAQRSPPVDATALIRGMFATASDRPGPGSGLLPPDWLDATLLQRALRRACSQADVGLRYGEPAGDPDLRQQLSQRLADLGIDAAPRQIVTTTGATHALDIIARAWLQPGDAVLIDEPGWAVEFARLSALGMRLLPVPRGPLGPDLAAMAQLAALHRPKLYVTVSVLHNPTGCSLPLAAAHQVLRLAEAHDFAIVEDDTYAWFAPNHAPRLAALDGLRRTIYVSGFSKILAPNWRVGYLAAPEAWVDRLIDTKMISSLTTPALTEQAVAWCLEQGLLRRHAERVQDRLDTARSGTMRLAEQAGCRPVTPPRGLFGWIDTGLDTDRLAELLLDEGWLLAPGSLFLAVRRPSPFMRINFATSQDPRFWRAFEAARIALQR</sequence>
<keyword evidence="2" id="KW-0663">Pyridoxal phosphate</keyword>
<evidence type="ECO:0000256" key="4">
    <source>
        <dbReference type="ARBA" id="ARBA00023125"/>
    </source>
</evidence>
<dbReference type="PANTHER" id="PTHR46577">
    <property type="entry name" value="HTH-TYPE TRANSCRIPTIONAL REGULATORY PROTEIN GABR"/>
    <property type="match status" value="1"/>
</dbReference>
<dbReference type="Gene3D" id="3.90.1150.10">
    <property type="entry name" value="Aspartate Aminotransferase, domain 1"/>
    <property type="match status" value="1"/>
</dbReference>
<evidence type="ECO:0000256" key="5">
    <source>
        <dbReference type="ARBA" id="ARBA00023163"/>
    </source>
</evidence>
<evidence type="ECO:0000256" key="2">
    <source>
        <dbReference type="ARBA" id="ARBA00022898"/>
    </source>
</evidence>
<dbReference type="InterPro" id="IPR015422">
    <property type="entry name" value="PyrdxlP-dep_Trfase_small"/>
</dbReference>
<proteinExistence type="inferred from homology"/>
<dbReference type="InterPro" id="IPR000524">
    <property type="entry name" value="Tscrpt_reg_HTH_GntR"/>
</dbReference>
<dbReference type="SUPFAM" id="SSF46785">
    <property type="entry name" value="Winged helix' DNA-binding domain"/>
    <property type="match status" value="1"/>
</dbReference>
<evidence type="ECO:0000259" key="7">
    <source>
        <dbReference type="PROSITE" id="PS50949"/>
    </source>
</evidence>
<dbReference type="Gene3D" id="3.40.640.10">
    <property type="entry name" value="Type I PLP-dependent aspartate aminotransferase-like (Major domain)"/>
    <property type="match status" value="1"/>
</dbReference>
<dbReference type="InterPro" id="IPR036390">
    <property type="entry name" value="WH_DNA-bd_sf"/>
</dbReference>
<feature type="region of interest" description="Disordered" evidence="6">
    <location>
        <begin position="1"/>
        <end position="22"/>
    </location>
</feature>
<dbReference type="Proteomes" id="UP001057498">
    <property type="component" value="Chromosome"/>
</dbReference>
<dbReference type="InterPro" id="IPR051446">
    <property type="entry name" value="HTH_trans_reg/aminotransferase"/>
</dbReference>
<dbReference type="InterPro" id="IPR015421">
    <property type="entry name" value="PyrdxlP-dep_Trfase_major"/>
</dbReference>
<evidence type="ECO:0000313" key="8">
    <source>
        <dbReference type="EMBL" id="BDI08027.1"/>
    </source>
</evidence>
<dbReference type="Gene3D" id="1.10.10.10">
    <property type="entry name" value="Winged helix-like DNA-binding domain superfamily/Winged helix DNA-binding domain"/>
    <property type="match status" value="1"/>
</dbReference>
<dbReference type="PANTHER" id="PTHR46577:SF2">
    <property type="entry name" value="TRANSCRIPTIONAL REGULATORY PROTEIN"/>
    <property type="match status" value="1"/>
</dbReference>
<protein>
    <submittedName>
        <fullName evidence="8">GntR family transcriptional regulator</fullName>
    </submittedName>
</protein>
<feature type="domain" description="HTH gntR-type" evidence="7">
    <location>
        <begin position="33"/>
        <end position="101"/>
    </location>
</feature>
<organism evidence="8 9">
    <name type="scientific">Sphaerotilus microaerophilus</name>
    <dbReference type="NCBI Taxonomy" id="2914710"/>
    <lineage>
        <taxon>Bacteria</taxon>
        <taxon>Pseudomonadati</taxon>
        <taxon>Pseudomonadota</taxon>
        <taxon>Betaproteobacteria</taxon>
        <taxon>Burkholderiales</taxon>
        <taxon>Sphaerotilaceae</taxon>
        <taxon>Sphaerotilus</taxon>
    </lineage>
</organism>
<dbReference type="RefSeq" id="WP_251971167.1">
    <property type="nucleotide sequence ID" value="NZ_AP025730.1"/>
</dbReference>
<dbReference type="InterPro" id="IPR004839">
    <property type="entry name" value="Aminotransferase_I/II_large"/>
</dbReference>